<keyword evidence="4" id="KW-1185">Reference proteome</keyword>
<evidence type="ECO:0000313" key="4">
    <source>
        <dbReference type="Proteomes" id="UP000197097"/>
    </source>
</evidence>
<evidence type="ECO:0000256" key="1">
    <source>
        <dbReference type="SAM" id="MobiDB-lite"/>
    </source>
</evidence>
<evidence type="ECO:0000313" key="3">
    <source>
        <dbReference type="EMBL" id="OWR01155.1"/>
    </source>
</evidence>
<gene>
    <name evidence="3" type="ORF">CDQ91_01655</name>
</gene>
<feature type="region of interest" description="Disordered" evidence="1">
    <location>
        <begin position="36"/>
        <end position="59"/>
    </location>
</feature>
<dbReference type="EMBL" id="NISJ01000001">
    <property type="protein sequence ID" value="OWR01155.1"/>
    <property type="molecule type" value="Genomic_DNA"/>
</dbReference>
<protein>
    <recommendedName>
        <fullName evidence="2">HTH-like domain-containing protein</fullName>
    </recommendedName>
</protein>
<name>A0A246K5L1_9SPHN</name>
<proteinExistence type="predicted"/>
<dbReference type="Proteomes" id="UP000197097">
    <property type="component" value="Unassembled WGS sequence"/>
</dbReference>
<dbReference type="AlphaFoldDB" id="A0A246K5L1"/>
<dbReference type="InterPro" id="IPR025948">
    <property type="entry name" value="HTH-like_dom"/>
</dbReference>
<dbReference type="Pfam" id="PF13276">
    <property type="entry name" value="HTH_21"/>
    <property type="match status" value="1"/>
</dbReference>
<accession>A0A246K5L1</accession>
<reference evidence="3 4" key="1">
    <citation type="journal article" date="2002" name="Int. J. Syst. Evol. Microbiol.">
        <title>Sphingopyxis witflariensis sp. nov., isolated from activated sludge.</title>
        <authorList>
            <person name="Kampfer P."/>
            <person name="Witzenberger R."/>
            <person name="Denner E.B."/>
            <person name="Busse H.J."/>
            <person name="Neef A."/>
        </authorList>
    </citation>
    <scope>NUCLEOTIDE SEQUENCE [LARGE SCALE GENOMIC DNA]</scope>
    <source>
        <strain evidence="3 4">DSM 14551</strain>
    </source>
</reference>
<feature type="domain" description="HTH-like" evidence="2">
    <location>
        <begin position="8"/>
        <end position="47"/>
    </location>
</feature>
<comment type="caution">
    <text evidence="3">The sequence shown here is derived from an EMBL/GenBank/DDBJ whole genome shotgun (WGS) entry which is preliminary data.</text>
</comment>
<sequence>MIALTRQHARDGYRRVTTLLHNAEWHVNRKRVEHLSRRKGLKGKTPGGRACIERENSRF</sequence>
<evidence type="ECO:0000259" key="2">
    <source>
        <dbReference type="Pfam" id="PF13276"/>
    </source>
</evidence>
<organism evidence="3 4">
    <name type="scientific">Sphingopyxis witflariensis</name>
    <dbReference type="NCBI Taxonomy" id="173675"/>
    <lineage>
        <taxon>Bacteria</taxon>
        <taxon>Pseudomonadati</taxon>
        <taxon>Pseudomonadota</taxon>
        <taxon>Alphaproteobacteria</taxon>
        <taxon>Sphingomonadales</taxon>
        <taxon>Sphingomonadaceae</taxon>
        <taxon>Sphingopyxis</taxon>
    </lineage>
</organism>